<dbReference type="Proteomes" id="UP000239757">
    <property type="component" value="Unassembled WGS sequence"/>
</dbReference>
<accession>A0A2P5X7Z9</accession>
<proteinExistence type="predicted"/>
<evidence type="ECO:0000313" key="2">
    <source>
        <dbReference type="Proteomes" id="UP000239757"/>
    </source>
</evidence>
<name>A0A2P5X7Z9_GOSBA</name>
<gene>
    <name evidence="1" type="ORF">GOBAR_AA21218</name>
</gene>
<sequence>MMYVRGVQLLLRNEGCRMFLSHQNPVFQHLGPRFARSTLANLDTVGHLLFDQGLGLVGDSVTFANQGV</sequence>
<protein>
    <submittedName>
        <fullName evidence="1">Uncharacterized protein</fullName>
    </submittedName>
</protein>
<evidence type="ECO:0000313" key="1">
    <source>
        <dbReference type="EMBL" id="PPR99450.1"/>
    </source>
</evidence>
<dbReference type="EMBL" id="KZ665489">
    <property type="protein sequence ID" value="PPR99450.1"/>
    <property type="molecule type" value="Genomic_DNA"/>
</dbReference>
<reference evidence="1 2" key="1">
    <citation type="submission" date="2015-01" db="EMBL/GenBank/DDBJ databases">
        <title>Genome of allotetraploid Gossypium barbadense reveals genomic plasticity and fiber elongation in cotton evolution.</title>
        <authorList>
            <person name="Chen X."/>
            <person name="Liu X."/>
            <person name="Zhao B."/>
            <person name="Zheng H."/>
            <person name="Hu Y."/>
            <person name="Lu G."/>
            <person name="Yang C."/>
            <person name="Chen J."/>
            <person name="Shan C."/>
            <person name="Zhang L."/>
            <person name="Zhou Y."/>
            <person name="Wang L."/>
            <person name="Guo W."/>
            <person name="Bai Y."/>
            <person name="Ruan J."/>
            <person name="Shangguan X."/>
            <person name="Mao Y."/>
            <person name="Jiang J."/>
            <person name="Zhu Y."/>
            <person name="Lei J."/>
            <person name="Kang H."/>
            <person name="Chen S."/>
            <person name="He X."/>
            <person name="Wang R."/>
            <person name="Wang Y."/>
            <person name="Chen J."/>
            <person name="Wang L."/>
            <person name="Yu S."/>
            <person name="Wang B."/>
            <person name="Wei J."/>
            <person name="Song S."/>
            <person name="Lu X."/>
            <person name="Gao Z."/>
            <person name="Gu W."/>
            <person name="Deng X."/>
            <person name="Ma D."/>
            <person name="Wang S."/>
            <person name="Liang W."/>
            <person name="Fang L."/>
            <person name="Cai C."/>
            <person name="Zhu X."/>
            <person name="Zhou B."/>
            <person name="Zhang Y."/>
            <person name="Chen Z."/>
            <person name="Xu S."/>
            <person name="Zhu R."/>
            <person name="Wang S."/>
            <person name="Zhang T."/>
            <person name="Zhao G."/>
        </authorList>
    </citation>
    <scope>NUCLEOTIDE SEQUENCE [LARGE SCALE GENOMIC DNA]</scope>
    <source>
        <strain evidence="2">cv. Xinhai21</strain>
        <tissue evidence="1">Leaf</tissue>
    </source>
</reference>
<organism evidence="1 2">
    <name type="scientific">Gossypium barbadense</name>
    <name type="common">Sea Island cotton</name>
    <name type="synonym">Hibiscus barbadensis</name>
    <dbReference type="NCBI Taxonomy" id="3634"/>
    <lineage>
        <taxon>Eukaryota</taxon>
        <taxon>Viridiplantae</taxon>
        <taxon>Streptophyta</taxon>
        <taxon>Embryophyta</taxon>
        <taxon>Tracheophyta</taxon>
        <taxon>Spermatophyta</taxon>
        <taxon>Magnoliopsida</taxon>
        <taxon>eudicotyledons</taxon>
        <taxon>Gunneridae</taxon>
        <taxon>Pentapetalae</taxon>
        <taxon>rosids</taxon>
        <taxon>malvids</taxon>
        <taxon>Malvales</taxon>
        <taxon>Malvaceae</taxon>
        <taxon>Malvoideae</taxon>
        <taxon>Gossypium</taxon>
    </lineage>
</organism>
<dbReference type="AlphaFoldDB" id="A0A2P5X7Z9"/>